<dbReference type="AlphaFoldDB" id="D5X7Q4"/>
<dbReference type="OrthoDB" id="9799097at2"/>
<gene>
    <name evidence="1" type="ordered locus">TherJR_1775</name>
</gene>
<dbReference type="RefSeq" id="WP_013120637.1">
    <property type="nucleotide sequence ID" value="NC_014152.1"/>
</dbReference>
<name>D5X7Q4_THEPJ</name>
<sequence>MEDSVKALELTGLFLEKAKTDVYYWKWVLVSLHNSIQGFMVCALRGKDGLNVLKDRVAARLIEARQNNTPLPKPELDTFLNLYRKIQTDRMLMNPKSKKFIPGKHHDKSIRRLNRLRNHFIHFTPKSWSMEASTLPLMSVYCLQVIRFLAFSSGNISCNNQELRSKIGRTLNEIELALQKMHVETTS</sequence>
<evidence type="ECO:0000313" key="2">
    <source>
        <dbReference type="Proteomes" id="UP000002377"/>
    </source>
</evidence>
<reference evidence="1 2" key="1">
    <citation type="submission" date="2010-05" db="EMBL/GenBank/DDBJ databases">
        <title>Complete sequence of Thermincola sp. JR.</title>
        <authorList>
            <consortium name="US DOE Joint Genome Institute"/>
            <person name="Lucas S."/>
            <person name="Copeland A."/>
            <person name="Lapidus A."/>
            <person name="Cheng J.-F."/>
            <person name="Bruce D."/>
            <person name="Goodwin L."/>
            <person name="Pitluck S."/>
            <person name="Chertkov O."/>
            <person name="Detter J.C."/>
            <person name="Han C."/>
            <person name="Tapia R."/>
            <person name="Land M."/>
            <person name="Hauser L."/>
            <person name="Kyrpides N."/>
            <person name="Mikhailova N."/>
            <person name="Hazen T.C."/>
            <person name="Woyke T."/>
        </authorList>
    </citation>
    <scope>NUCLEOTIDE SEQUENCE [LARGE SCALE GENOMIC DNA]</scope>
    <source>
        <strain evidence="1 2">JR</strain>
    </source>
</reference>
<dbReference type="Proteomes" id="UP000002377">
    <property type="component" value="Chromosome"/>
</dbReference>
<dbReference type="KEGG" id="tjr:TherJR_1775"/>
<proteinExistence type="predicted"/>
<protein>
    <submittedName>
        <fullName evidence="1">Uncharacterized protein</fullName>
    </submittedName>
</protein>
<organism evidence="1 2">
    <name type="scientific">Thermincola potens (strain JR)</name>
    <dbReference type="NCBI Taxonomy" id="635013"/>
    <lineage>
        <taxon>Bacteria</taxon>
        <taxon>Bacillati</taxon>
        <taxon>Bacillota</taxon>
        <taxon>Clostridia</taxon>
        <taxon>Eubacteriales</taxon>
        <taxon>Thermincolaceae</taxon>
        <taxon>Thermincola</taxon>
    </lineage>
</organism>
<dbReference type="STRING" id="635013.TherJR_1775"/>
<accession>D5X7Q4</accession>
<evidence type="ECO:0000313" key="1">
    <source>
        <dbReference type="EMBL" id="ADG82624.1"/>
    </source>
</evidence>
<dbReference type="eggNOG" id="ENOG5033JHZ">
    <property type="taxonomic scope" value="Bacteria"/>
</dbReference>
<dbReference type="EMBL" id="CP002028">
    <property type="protein sequence ID" value="ADG82624.1"/>
    <property type="molecule type" value="Genomic_DNA"/>
</dbReference>
<keyword evidence="2" id="KW-1185">Reference proteome</keyword>
<dbReference type="HOGENOM" id="CLU_1353489_0_0_9"/>